<feature type="non-terminal residue" evidence="2">
    <location>
        <position position="201"/>
    </location>
</feature>
<proteinExistence type="predicted"/>
<evidence type="ECO:0000313" key="2">
    <source>
        <dbReference type="EMBL" id="JAP91382.1"/>
    </source>
</evidence>
<feature type="non-terminal residue" evidence="2">
    <location>
        <position position="1"/>
    </location>
</feature>
<reference evidence="2" key="1">
    <citation type="submission" date="2015-07" db="EMBL/GenBank/DDBJ databases">
        <title>Adaptation to a free-living lifestyle via gene acquisitions in the diplomonad Trepomonas sp. PC1.</title>
        <authorList>
            <person name="Xu F."/>
            <person name="Jerlstrom-Hultqvist J."/>
            <person name="Kolisko M."/>
            <person name="Simpson A.G.B."/>
            <person name="Roger A.J."/>
            <person name="Svard S.G."/>
            <person name="Andersson J.O."/>
        </authorList>
    </citation>
    <scope>NUCLEOTIDE SEQUENCE</scope>
    <source>
        <strain evidence="2">PC1</strain>
    </source>
</reference>
<dbReference type="InterPro" id="IPR027417">
    <property type="entry name" value="P-loop_NTPase"/>
</dbReference>
<dbReference type="Pfam" id="PF17857">
    <property type="entry name" value="AAA_lid_1"/>
    <property type="match status" value="1"/>
</dbReference>
<dbReference type="EMBL" id="GDID01005224">
    <property type="protein sequence ID" value="JAP91382.1"/>
    <property type="molecule type" value="Transcribed_RNA"/>
</dbReference>
<dbReference type="GO" id="GO:0051959">
    <property type="term" value="F:dynein light intermediate chain binding"/>
    <property type="evidence" value="ECO:0007669"/>
    <property type="project" value="InterPro"/>
</dbReference>
<dbReference type="PANTHER" id="PTHR46961">
    <property type="entry name" value="DYNEIN HEAVY CHAIN 1, AXONEMAL-LIKE PROTEIN"/>
    <property type="match status" value="1"/>
</dbReference>
<dbReference type="InterPro" id="IPR041589">
    <property type="entry name" value="DNAH3_AAA_lid_1"/>
</dbReference>
<sequence length="201" mass="23062">QAGGSRNPVTQRLLRHFNVLNFLEMNDTQTKKIFTQIVEWWATKQFDANILKEISPKIVGACKKVVDIGVQIYDKVRAGLLPTPSREHYMFNLRDISKLFQGFMMIEPKSIYLDAIKSKETQQQVFLDQNACVGNILKVFIHELGRVFGDRLINNEDNKWLTNVIDESLQKSIGLKIQDLIPNTSEQNQIFGDFCTSGQIK</sequence>
<evidence type="ECO:0000259" key="1">
    <source>
        <dbReference type="Pfam" id="PF17857"/>
    </source>
</evidence>
<accession>A0A146K3C0</accession>
<gene>
    <name evidence="2" type="ORF">TPC1_17027</name>
</gene>
<organism evidence="2">
    <name type="scientific">Trepomonas sp. PC1</name>
    <dbReference type="NCBI Taxonomy" id="1076344"/>
    <lineage>
        <taxon>Eukaryota</taxon>
        <taxon>Metamonada</taxon>
        <taxon>Diplomonadida</taxon>
        <taxon>Hexamitidae</taxon>
        <taxon>Hexamitinae</taxon>
        <taxon>Trepomonas</taxon>
    </lineage>
</organism>
<dbReference type="GO" id="GO:0030286">
    <property type="term" value="C:dynein complex"/>
    <property type="evidence" value="ECO:0007669"/>
    <property type="project" value="InterPro"/>
</dbReference>
<dbReference type="Gene3D" id="3.40.50.300">
    <property type="entry name" value="P-loop containing nucleotide triphosphate hydrolases"/>
    <property type="match status" value="1"/>
</dbReference>
<dbReference type="Gene3D" id="1.20.920.30">
    <property type="match status" value="1"/>
</dbReference>
<feature type="domain" description="Dynein heavy chain 3 AAA+ lid" evidence="1">
    <location>
        <begin position="66"/>
        <end position="173"/>
    </location>
</feature>
<dbReference type="InterPro" id="IPR026983">
    <property type="entry name" value="DHC"/>
</dbReference>
<dbReference type="AlphaFoldDB" id="A0A146K3C0"/>
<protein>
    <submittedName>
        <fullName evidence="2">Dynein heavy chain</fullName>
    </submittedName>
</protein>
<dbReference type="GO" id="GO:0045505">
    <property type="term" value="F:dynein intermediate chain binding"/>
    <property type="evidence" value="ECO:0007669"/>
    <property type="project" value="InterPro"/>
</dbReference>
<dbReference type="GO" id="GO:0007018">
    <property type="term" value="P:microtubule-based movement"/>
    <property type="evidence" value="ECO:0007669"/>
    <property type="project" value="InterPro"/>
</dbReference>
<name>A0A146K3C0_9EUKA</name>